<gene>
    <name evidence="2" type="ORF">DVH24_003228</name>
</gene>
<organism evidence="2 3">
    <name type="scientific">Malus domestica</name>
    <name type="common">Apple</name>
    <name type="synonym">Pyrus malus</name>
    <dbReference type="NCBI Taxonomy" id="3750"/>
    <lineage>
        <taxon>Eukaryota</taxon>
        <taxon>Viridiplantae</taxon>
        <taxon>Streptophyta</taxon>
        <taxon>Embryophyta</taxon>
        <taxon>Tracheophyta</taxon>
        <taxon>Spermatophyta</taxon>
        <taxon>Magnoliopsida</taxon>
        <taxon>eudicotyledons</taxon>
        <taxon>Gunneridae</taxon>
        <taxon>Pentapetalae</taxon>
        <taxon>rosids</taxon>
        <taxon>fabids</taxon>
        <taxon>Rosales</taxon>
        <taxon>Rosaceae</taxon>
        <taxon>Amygdaloideae</taxon>
        <taxon>Maleae</taxon>
        <taxon>Malus</taxon>
    </lineage>
</organism>
<evidence type="ECO:0000256" key="1">
    <source>
        <dbReference type="SAM" id="Phobius"/>
    </source>
</evidence>
<keyword evidence="1" id="KW-0472">Membrane</keyword>
<sequence length="259" mass="29484">MQPTPALLFEIVTFCLPIELHRHRRRSVCPISPSLRVLDIAVDSSARVTVEVPDHSSFEISNAGCFSAFRSLKLWNTMSNELSADMSKKHTGTMSTDWPTPLRSAPPLRVTAMRNRYLYNWAVYFMKNLICGPILLLQSFIVLGKELGRQTMPALCEEAQDQRSSRRFSQGHINNTYANASQRDPKILMTTTWDPSAPLIQFAKVGLAFFLTYHIIQISFAALLCRMFCDATWQPILRNDSRIILLCNICFRISTLDVH</sequence>
<name>A0A498IHS5_MALDO</name>
<evidence type="ECO:0000313" key="2">
    <source>
        <dbReference type="EMBL" id="RXH82730.1"/>
    </source>
</evidence>
<keyword evidence="1" id="KW-1133">Transmembrane helix</keyword>
<dbReference type="AlphaFoldDB" id="A0A498IHS5"/>
<feature type="transmembrane region" description="Helical" evidence="1">
    <location>
        <begin position="118"/>
        <end position="143"/>
    </location>
</feature>
<dbReference type="STRING" id="3750.A0A498IHS5"/>
<protein>
    <submittedName>
        <fullName evidence="2">Uncharacterized protein</fullName>
    </submittedName>
</protein>
<keyword evidence="1" id="KW-0812">Transmembrane</keyword>
<accession>A0A498IHS5</accession>
<reference evidence="2 3" key="1">
    <citation type="submission" date="2018-10" db="EMBL/GenBank/DDBJ databases">
        <title>A high-quality apple genome assembly.</title>
        <authorList>
            <person name="Hu J."/>
        </authorList>
    </citation>
    <scope>NUCLEOTIDE SEQUENCE [LARGE SCALE GENOMIC DNA]</scope>
    <source>
        <strain evidence="3">cv. HFTH1</strain>
        <tissue evidence="2">Young leaf</tissue>
    </source>
</reference>
<keyword evidence="3" id="KW-1185">Reference proteome</keyword>
<dbReference type="Proteomes" id="UP000290289">
    <property type="component" value="Chromosome 11"/>
</dbReference>
<proteinExistence type="predicted"/>
<comment type="caution">
    <text evidence="2">The sequence shown here is derived from an EMBL/GenBank/DDBJ whole genome shotgun (WGS) entry which is preliminary data.</text>
</comment>
<dbReference type="EMBL" id="RDQH01000337">
    <property type="protein sequence ID" value="RXH82730.1"/>
    <property type="molecule type" value="Genomic_DNA"/>
</dbReference>
<feature type="transmembrane region" description="Helical" evidence="1">
    <location>
        <begin position="205"/>
        <end position="229"/>
    </location>
</feature>
<evidence type="ECO:0000313" key="3">
    <source>
        <dbReference type="Proteomes" id="UP000290289"/>
    </source>
</evidence>